<dbReference type="Pfam" id="PF12790">
    <property type="entry name" value="T6SS-SciN"/>
    <property type="match status" value="1"/>
</dbReference>
<evidence type="ECO:0000313" key="2">
    <source>
        <dbReference type="EMBL" id="VFQ44889.1"/>
    </source>
</evidence>
<reference evidence="2 3" key="1">
    <citation type="submission" date="2019-03" db="EMBL/GenBank/DDBJ databases">
        <authorList>
            <person name="Nijsse B."/>
        </authorList>
    </citation>
    <scope>NUCLEOTIDE SEQUENCE [LARGE SCALE GENOMIC DNA]</scope>
    <source>
        <strain evidence="2">Desulfoluna butyratoxydans MSL71</strain>
    </source>
</reference>
<dbReference type="PROSITE" id="PS51257">
    <property type="entry name" value="PROKAR_LIPOPROTEIN"/>
    <property type="match status" value="1"/>
</dbReference>
<feature type="chain" id="PRO_5020672966" evidence="1">
    <location>
        <begin position="19"/>
        <end position="181"/>
    </location>
</feature>
<keyword evidence="3" id="KW-1185">Reference proteome</keyword>
<dbReference type="Proteomes" id="UP000507962">
    <property type="component" value="Unassembled WGS sequence"/>
</dbReference>
<dbReference type="Gene3D" id="2.60.40.4150">
    <property type="entry name" value="Type VI secretion system, lipoprotein SciN"/>
    <property type="match status" value="1"/>
</dbReference>
<feature type="signal peptide" evidence="1">
    <location>
        <begin position="1"/>
        <end position="18"/>
    </location>
</feature>
<dbReference type="InterPro" id="IPR038706">
    <property type="entry name" value="Type_VI_SciN-like_sf"/>
</dbReference>
<keyword evidence="2" id="KW-0449">Lipoprotein</keyword>
<dbReference type="NCBIfam" id="TIGR03352">
    <property type="entry name" value="VI_chp_3"/>
    <property type="match status" value="1"/>
</dbReference>
<sequence>MKKTFFVVLSLLAWSVCGCGFSPVSPPEWKLEQEGIVLHFEADNQLNQRHGKAYTLYVVLYQLNDPNSFNQLCQDEDGLAKLLECKVYDESVTSVKSIYIYPGSDVTHRMERAEGTRYLGIVAGYGMLTQERMVRLLEIPVFIERESALSFNKKLVPGKLQADFVLGPDQIVDVGAEAEEE</sequence>
<dbReference type="InterPro" id="IPR017734">
    <property type="entry name" value="T6SS_SciN"/>
</dbReference>
<name>A0A4U8YNR5_9BACT</name>
<evidence type="ECO:0000313" key="3">
    <source>
        <dbReference type="Proteomes" id="UP000507962"/>
    </source>
</evidence>
<gene>
    <name evidence="2" type="ORF">MSL71_25460</name>
</gene>
<dbReference type="AlphaFoldDB" id="A0A4U8YNR5"/>
<dbReference type="EMBL" id="CAADHO010000004">
    <property type="protein sequence ID" value="VFQ44889.1"/>
    <property type="molecule type" value="Genomic_DNA"/>
</dbReference>
<organism evidence="2 3">
    <name type="scientific">Desulfoluna butyratoxydans</name>
    <dbReference type="NCBI Taxonomy" id="231438"/>
    <lineage>
        <taxon>Bacteria</taxon>
        <taxon>Pseudomonadati</taxon>
        <taxon>Thermodesulfobacteriota</taxon>
        <taxon>Desulfobacteria</taxon>
        <taxon>Desulfobacterales</taxon>
        <taxon>Desulfolunaceae</taxon>
        <taxon>Desulfoluna</taxon>
    </lineage>
</organism>
<evidence type="ECO:0000256" key="1">
    <source>
        <dbReference type="SAM" id="SignalP"/>
    </source>
</evidence>
<proteinExistence type="predicted"/>
<accession>A0A4U8YNR5</accession>
<dbReference type="RefSeq" id="WP_180140884.1">
    <property type="nucleotide sequence ID" value="NZ_CAADHO010000004.1"/>
</dbReference>
<keyword evidence="1" id="KW-0732">Signal</keyword>
<protein>
    <submittedName>
        <fullName evidence="2">Type vi secretion system lipoprotein scin</fullName>
    </submittedName>
</protein>